<dbReference type="Proteomes" id="UP000799779">
    <property type="component" value="Unassembled WGS sequence"/>
</dbReference>
<feature type="region of interest" description="Disordered" evidence="1">
    <location>
        <begin position="472"/>
        <end position="581"/>
    </location>
</feature>
<dbReference type="InterPro" id="IPR035979">
    <property type="entry name" value="RBD_domain_sf"/>
</dbReference>
<evidence type="ECO:0000256" key="1">
    <source>
        <dbReference type="SAM" id="MobiDB-lite"/>
    </source>
</evidence>
<feature type="compositionally biased region" description="Low complexity" evidence="1">
    <location>
        <begin position="570"/>
        <end position="580"/>
    </location>
</feature>
<reference evidence="3" key="1">
    <citation type="journal article" date="2020" name="Stud. Mycol.">
        <title>101 Dothideomycetes genomes: a test case for predicting lifestyles and emergence of pathogens.</title>
        <authorList>
            <person name="Haridas S."/>
            <person name="Albert R."/>
            <person name="Binder M."/>
            <person name="Bloem J."/>
            <person name="Labutti K."/>
            <person name="Salamov A."/>
            <person name="Andreopoulos B."/>
            <person name="Baker S."/>
            <person name="Barry K."/>
            <person name="Bills G."/>
            <person name="Bluhm B."/>
            <person name="Cannon C."/>
            <person name="Castanera R."/>
            <person name="Culley D."/>
            <person name="Daum C."/>
            <person name="Ezra D."/>
            <person name="Gonzalez J."/>
            <person name="Henrissat B."/>
            <person name="Kuo A."/>
            <person name="Liang C."/>
            <person name="Lipzen A."/>
            <person name="Lutzoni F."/>
            <person name="Magnuson J."/>
            <person name="Mondo S."/>
            <person name="Nolan M."/>
            <person name="Ohm R."/>
            <person name="Pangilinan J."/>
            <person name="Park H.-J."/>
            <person name="Ramirez L."/>
            <person name="Alfaro M."/>
            <person name="Sun H."/>
            <person name="Tritt A."/>
            <person name="Yoshinaga Y."/>
            <person name="Zwiers L.-H."/>
            <person name="Turgeon B."/>
            <person name="Goodwin S."/>
            <person name="Spatafora J."/>
            <person name="Crous P."/>
            <person name="Grigoriev I."/>
        </authorList>
    </citation>
    <scope>NUCLEOTIDE SEQUENCE</scope>
    <source>
        <strain evidence="3">CBS 123094</strain>
    </source>
</reference>
<dbReference type="GO" id="GO:0003729">
    <property type="term" value="F:mRNA binding"/>
    <property type="evidence" value="ECO:0007669"/>
    <property type="project" value="TreeGrafter"/>
</dbReference>
<dbReference type="InterPro" id="IPR002483">
    <property type="entry name" value="PWI_dom"/>
</dbReference>
<dbReference type="PANTHER" id="PTHR18806">
    <property type="entry name" value="RBM25 PROTEIN"/>
    <property type="match status" value="1"/>
</dbReference>
<dbReference type="OrthoDB" id="6275295at2759"/>
<feature type="compositionally biased region" description="Basic and acidic residues" evidence="1">
    <location>
        <begin position="543"/>
        <end position="559"/>
    </location>
</feature>
<dbReference type="AlphaFoldDB" id="A0A6A5WLI4"/>
<feature type="region of interest" description="Disordered" evidence="1">
    <location>
        <begin position="1"/>
        <end position="114"/>
    </location>
</feature>
<feature type="compositionally biased region" description="Basic and acidic residues" evidence="1">
    <location>
        <begin position="518"/>
        <end position="534"/>
    </location>
</feature>
<feature type="compositionally biased region" description="Basic and acidic residues" evidence="1">
    <location>
        <begin position="220"/>
        <end position="231"/>
    </location>
</feature>
<proteinExistence type="predicted"/>
<dbReference type="PANTHER" id="PTHR18806:SF4">
    <property type="entry name" value="RNA-BINDING PROTEIN 25"/>
    <property type="match status" value="1"/>
</dbReference>
<feature type="compositionally biased region" description="Low complexity" evidence="1">
    <location>
        <begin position="371"/>
        <end position="386"/>
    </location>
</feature>
<gene>
    <name evidence="3" type="ORF">P154DRAFT_618767</name>
</gene>
<organism evidence="3 4">
    <name type="scientific">Amniculicola lignicola CBS 123094</name>
    <dbReference type="NCBI Taxonomy" id="1392246"/>
    <lineage>
        <taxon>Eukaryota</taxon>
        <taxon>Fungi</taxon>
        <taxon>Dikarya</taxon>
        <taxon>Ascomycota</taxon>
        <taxon>Pezizomycotina</taxon>
        <taxon>Dothideomycetes</taxon>
        <taxon>Pleosporomycetidae</taxon>
        <taxon>Pleosporales</taxon>
        <taxon>Amniculicolaceae</taxon>
        <taxon>Amniculicola</taxon>
    </lineage>
</organism>
<dbReference type="Pfam" id="PF01480">
    <property type="entry name" value="PWI"/>
    <property type="match status" value="1"/>
</dbReference>
<accession>A0A6A5WLI4</accession>
<evidence type="ECO:0000313" key="3">
    <source>
        <dbReference type="EMBL" id="KAF2002367.1"/>
    </source>
</evidence>
<feature type="compositionally biased region" description="Basic and acidic residues" evidence="1">
    <location>
        <begin position="478"/>
        <end position="502"/>
    </location>
</feature>
<feature type="region of interest" description="Disordered" evidence="1">
    <location>
        <begin position="353"/>
        <end position="456"/>
    </location>
</feature>
<feature type="domain" description="PWI" evidence="2">
    <location>
        <begin position="664"/>
        <end position="756"/>
    </location>
</feature>
<protein>
    <recommendedName>
        <fullName evidence="2">PWI domain-containing protein</fullName>
    </recommendedName>
</protein>
<dbReference type="EMBL" id="ML977578">
    <property type="protein sequence ID" value="KAF2002367.1"/>
    <property type="molecule type" value="Genomic_DNA"/>
</dbReference>
<feature type="compositionally biased region" description="Acidic residues" evidence="1">
    <location>
        <begin position="430"/>
        <end position="439"/>
    </location>
</feature>
<dbReference type="GO" id="GO:0005681">
    <property type="term" value="C:spliceosomal complex"/>
    <property type="evidence" value="ECO:0007669"/>
    <property type="project" value="TreeGrafter"/>
</dbReference>
<dbReference type="SUPFAM" id="SSF54928">
    <property type="entry name" value="RNA-binding domain, RBD"/>
    <property type="match status" value="1"/>
</dbReference>
<dbReference type="InterPro" id="IPR052768">
    <property type="entry name" value="RBM25"/>
</dbReference>
<feature type="compositionally biased region" description="Polar residues" evidence="1">
    <location>
        <begin position="560"/>
        <end position="569"/>
    </location>
</feature>
<evidence type="ECO:0000313" key="4">
    <source>
        <dbReference type="Proteomes" id="UP000799779"/>
    </source>
</evidence>
<dbReference type="Gene3D" id="1.20.1390.10">
    <property type="entry name" value="PWI domain"/>
    <property type="match status" value="1"/>
</dbReference>
<dbReference type="SMART" id="SM00311">
    <property type="entry name" value="PWI"/>
    <property type="match status" value="1"/>
</dbReference>
<dbReference type="PROSITE" id="PS51025">
    <property type="entry name" value="PWI"/>
    <property type="match status" value="1"/>
</dbReference>
<feature type="region of interest" description="Disordered" evidence="1">
    <location>
        <begin position="199"/>
        <end position="231"/>
    </location>
</feature>
<feature type="compositionally biased region" description="Basic and acidic residues" evidence="1">
    <location>
        <begin position="353"/>
        <end position="364"/>
    </location>
</feature>
<feature type="compositionally biased region" description="Polar residues" evidence="1">
    <location>
        <begin position="81"/>
        <end position="95"/>
    </location>
</feature>
<name>A0A6A5WLI4_9PLEO</name>
<sequence>MAYYGPPGASFNRPPGMNPPGFGPPGAAGAPPGMNGPPGAGGPPGFSAPRGPPSFQAPANMPAHINLNAPVIRMGGDRSGAPSTQRTTSASTNTRRGVGYGADSGTRDGEHGQVSSVLVAPTREEVARTIFVYNITPGVGGDEGMERILLTAGNLRKWMPARDGRGKIQTFGFAEYEDAMCLSTAIAIFQNVFVPATHPDSTQTKVKSEVKKEEDEDAEMKDAIEGDDGPEKSELRFMIDEKSRAYAEEWMSRRKEDEATAQFRIDSAKRSLEGVLQSLFNPQTAPQIKHDGDGDIKMEGSGMVDNSNVEVIHLSTGADDDLGDIPEPQRSAIAEDIRRFRNLSLENDMRRARMQQELEEEERKRNNRVQTGGTPPASAPTGPSAANVIPLGPRADRGLHGAPSGPRGFGNESQWHKGGVVENGFTYNREDDDESDSDSELERRRQKKKDAENEKAYEKRLAMYLKYEERTAGALQRQSEREKQAAASLQERKDKEDKKYAEFDDDVEAAKGHPYFTNHDKYLQKRDAERLQQEREDEEDRKEEERELAQQKSKDDSQRTQDSAAGLSQTPTTAPRAPTRFVLNLGDAAKKIKEATAPRRTVAEISSLLEDEEGFGEDDEMAQPKKRALQPLKFDPIDRPANLTQEEVLEMQKELAGQIPQVKSDLWKWPVSWEHLENRKIDKDIKEWAEKKTLDLLGVQEDMIVETVVEHLRARGKPEELIDDLSEPLQDEVETFVFKLWRMVIYYSEMEKRGIK</sequence>
<evidence type="ECO:0000259" key="2">
    <source>
        <dbReference type="PROSITE" id="PS51025"/>
    </source>
</evidence>
<keyword evidence="4" id="KW-1185">Reference proteome</keyword>